<gene>
    <name evidence="9" type="ORF">PISMIDRAFT_78742</name>
</gene>
<proteinExistence type="inferred from homology"/>
<feature type="non-terminal residue" evidence="9">
    <location>
        <position position="1"/>
    </location>
</feature>
<reference evidence="9 10" key="1">
    <citation type="submission" date="2014-04" db="EMBL/GenBank/DDBJ databases">
        <authorList>
            <consortium name="DOE Joint Genome Institute"/>
            <person name="Kuo A."/>
            <person name="Kohler A."/>
            <person name="Costa M.D."/>
            <person name="Nagy L.G."/>
            <person name="Floudas D."/>
            <person name="Copeland A."/>
            <person name="Barry K.W."/>
            <person name="Cichocki N."/>
            <person name="Veneault-Fourrey C."/>
            <person name="LaButti K."/>
            <person name="Lindquist E.A."/>
            <person name="Lipzen A."/>
            <person name="Lundell T."/>
            <person name="Morin E."/>
            <person name="Murat C."/>
            <person name="Sun H."/>
            <person name="Tunlid A."/>
            <person name="Henrissat B."/>
            <person name="Grigoriev I.V."/>
            <person name="Hibbett D.S."/>
            <person name="Martin F."/>
            <person name="Nordberg H.P."/>
            <person name="Cantor M.N."/>
            <person name="Hua S.X."/>
        </authorList>
    </citation>
    <scope>NUCLEOTIDE SEQUENCE [LARGE SCALE GENOMIC DNA]</scope>
    <source>
        <strain evidence="9 10">441</strain>
    </source>
</reference>
<dbReference type="GO" id="GO:0016787">
    <property type="term" value="F:hydrolase activity"/>
    <property type="evidence" value="ECO:0007669"/>
    <property type="project" value="UniProtKB-KW"/>
</dbReference>
<dbReference type="GO" id="GO:0046872">
    <property type="term" value="F:metal ion binding"/>
    <property type="evidence" value="ECO:0007669"/>
    <property type="project" value="UniProtKB-KW"/>
</dbReference>
<evidence type="ECO:0000256" key="6">
    <source>
        <dbReference type="ARBA" id="ARBA00022801"/>
    </source>
</evidence>
<dbReference type="AlphaFoldDB" id="A0A0C9YY17"/>
<dbReference type="GO" id="GO:0004518">
    <property type="term" value="F:nuclease activity"/>
    <property type="evidence" value="ECO:0007669"/>
    <property type="project" value="UniProtKB-KW"/>
</dbReference>
<name>A0A0C9YY17_9AGAM</name>
<sequence>EIKNNSRFWLFFKDAISVLDRSHIHVVPAANDQAAYHNCKGYVSQNCLFACDFQFQFTYTLTGWEGSAMDAHIYQDALSKDLKIPEGRYFLVDAGFPHHLELMVPYHGICYHLAEWHCAQLKLQNKEELFNL</sequence>
<evidence type="ECO:0000313" key="9">
    <source>
        <dbReference type="EMBL" id="KIK21681.1"/>
    </source>
</evidence>
<keyword evidence="4" id="KW-0540">Nuclease</keyword>
<evidence type="ECO:0000313" key="10">
    <source>
        <dbReference type="Proteomes" id="UP000054018"/>
    </source>
</evidence>
<keyword evidence="10" id="KW-1185">Reference proteome</keyword>
<comment type="similarity">
    <text evidence="3">Belongs to the HARBI1 family.</text>
</comment>
<evidence type="ECO:0000256" key="5">
    <source>
        <dbReference type="ARBA" id="ARBA00022723"/>
    </source>
</evidence>
<organism evidence="9 10">
    <name type="scientific">Pisolithus microcarpus 441</name>
    <dbReference type="NCBI Taxonomy" id="765257"/>
    <lineage>
        <taxon>Eukaryota</taxon>
        <taxon>Fungi</taxon>
        <taxon>Dikarya</taxon>
        <taxon>Basidiomycota</taxon>
        <taxon>Agaricomycotina</taxon>
        <taxon>Agaricomycetes</taxon>
        <taxon>Agaricomycetidae</taxon>
        <taxon>Boletales</taxon>
        <taxon>Sclerodermatineae</taxon>
        <taxon>Pisolithaceae</taxon>
        <taxon>Pisolithus</taxon>
    </lineage>
</organism>
<comment type="subcellular location">
    <subcellularLocation>
        <location evidence="2">Nucleus</location>
    </subcellularLocation>
</comment>
<dbReference type="EMBL" id="KN833749">
    <property type="protein sequence ID" value="KIK21681.1"/>
    <property type="molecule type" value="Genomic_DNA"/>
</dbReference>
<dbReference type="PANTHER" id="PTHR22930">
    <property type="match status" value="1"/>
</dbReference>
<reference evidence="10" key="2">
    <citation type="submission" date="2015-01" db="EMBL/GenBank/DDBJ databases">
        <title>Evolutionary Origins and Diversification of the Mycorrhizal Mutualists.</title>
        <authorList>
            <consortium name="DOE Joint Genome Institute"/>
            <consortium name="Mycorrhizal Genomics Consortium"/>
            <person name="Kohler A."/>
            <person name="Kuo A."/>
            <person name="Nagy L.G."/>
            <person name="Floudas D."/>
            <person name="Copeland A."/>
            <person name="Barry K.W."/>
            <person name="Cichocki N."/>
            <person name="Veneault-Fourrey C."/>
            <person name="LaButti K."/>
            <person name="Lindquist E.A."/>
            <person name="Lipzen A."/>
            <person name="Lundell T."/>
            <person name="Morin E."/>
            <person name="Murat C."/>
            <person name="Riley R."/>
            <person name="Ohm R."/>
            <person name="Sun H."/>
            <person name="Tunlid A."/>
            <person name="Henrissat B."/>
            <person name="Grigoriev I.V."/>
            <person name="Hibbett D.S."/>
            <person name="Martin F."/>
        </authorList>
    </citation>
    <scope>NUCLEOTIDE SEQUENCE [LARGE SCALE GENOMIC DNA]</scope>
    <source>
        <strain evidence="10">441</strain>
    </source>
</reference>
<dbReference type="PANTHER" id="PTHR22930:SF221">
    <property type="entry name" value="NUCLEASE HARBI1"/>
    <property type="match status" value="1"/>
</dbReference>
<dbReference type="Proteomes" id="UP000054018">
    <property type="component" value="Unassembled WGS sequence"/>
</dbReference>
<dbReference type="InterPro" id="IPR045249">
    <property type="entry name" value="HARBI1-like"/>
</dbReference>
<protein>
    <recommendedName>
        <fullName evidence="8">DDE Tnp4 domain-containing protein</fullName>
    </recommendedName>
</protein>
<feature type="domain" description="DDE Tnp4" evidence="8">
    <location>
        <begin position="28"/>
        <end position="128"/>
    </location>
</feature>
<evidence type="ECO:0000256" key="4">
    <source>
        <dbReference type="ARBA" id="ARBA00022722"/>
    </source>
</evidence>
<dbReference type="GO" id="GO:0005634">
    <property type="term" value="C:nucleus"/>
    <property type="evidence" value="ECO:0007669"/>
    <property type="project" value="UniProtKB-SubCell"/>
</dbReference>
<accession>A0A0C9YY17</accession>
<dbReference type="HOGENOM" id="CLU_156968_0_0_1"/>
<evidence type="ECO:0000259" key="8">
    <source>
        <dbReference type="Pfam" id="PF13359"/>
    </source>
</evidence>
<dbReference type="InterPro" id="IPR027806">
    <property type="entry name" value="HARBI1_dom"/>
</dbReference>
<evidence type="ECO:0000256" key="7">
    <source>
        <dbReference type="ARBA" id="ARBA00023242"/>
    </source>
</evidence>
<evidence type="ECO:0000256" key="2">
    <source>
        <dbReference type="ARBA" id="ARBA00004123"/>
    </source>
</evidence>
<evidence type="ECO:0000256" key="3">
    <source>
        <dbReference type="ARBA" id="ARBA00006958"/>
    </source>
</evidence>
<evidence type="ECO:0000256" key="1">
    <source>
        <dbReference type="ARBA" id="ARBA00001968"/>
    </source>
</evidence>
<dbReference type="STRING" id="765257.A0A0C9YY17"/>
<dbReference type="OrthoDB" id="2629668at2759"/>
<dbReference type="Pfam" id="PF13359">
    <property type="entry name" value="DDE_Tnp_4"/>
    <property type="match status" value="1"/>
</dbReference>
<keyword evidence="5" id="KW-0479">Metal-binding</keyword>
<comment type="cofactor">
    <cofactor evidence="1">
        <name>a divalent metal cation</name>
        <dbReference type="ChEBI" id="CHEBI:60240"/>
    </cofactor>
</comment>
<keyword evidence="6" id="KW-0378">Hydrolase</keyword>
<keyword evidence="7" id="KW-0539">Nucleus</keyword>
<feature type="non-terminal residue" evidence="9">
    <location>
        <position position="132"/>
    </location>
</feature>